<reference evidence="1 2" key="1">
    <citation type="submission" date="2019-11" db="EMBL/GenBank/DDBJ databases">
        <title>Draft genome sequences of five Paenibacillus species of dairy origin.</title>
        <authorList>
            <person name="Olajide A.M."/>
            <person name="Chen S."/>
            <person name="Lapointe G."/>
        </authorList>
    </citation>
    <scope>NUCLEOTIDE SEQUENCE [LARGE SCALE GENOMIC DNA]</scope>
    <source>
        <strain evidence="1 2">2CS3</strain>
    </source>
</reference>
<keyword evidence="2" id="KW-1185">Reference proteome</keyword>
<organism evidence="1 2">
    <name type="scientific">Paenibacillus validus</name>
    <dbReference type="NCBI Taxonomy" id="44253"/>
    <lineage>
        <taxon>Bacteria</taxon>
        <taxon>Bacillati</taxon>
        <taxon>Bacillota</taxon>
        <taxon>Bacilli</taxon>
        <taxon>Bacillales</taxon>
        <taxon>Paenibacillaceae</taxon>
        <taxon>Paenibacillus</taxon>
    </lineage>
</organism>
<dbReference type="Proteomes" id="UP000450917">
    <property type="component" value="Unassembled WGS sequence"/>
</dbReference>
<protein>
    <submittedName>
        <fullName evidence="1">Uncharacterized protein</fullName>
    </submittedName>
</protein>
<dbReference type="EMBL" id="WNZX01000028">
    <property type="protein sequence ID" value="MUG73581.1"/>
    <property type="molecule type" value="Genomic_DNA"/>
</dbReference>
<proteinExistence type="predicted"/>
<name>A0A7X2ZET6_9BACL</name>
<dbReference type="AlphaFoldDB" id="A0A7X2ZET6"/>
<accession>A0A7X2ZET6</accession>
<sequence length="31" mass="3352">MGTSDVTLYAKWTARIKRVGCPSALQSIKLG</sequence>
<evidence type="ECO:0000313" key="2">
    <source>
        <dbReference type="Proteomes" id="UP000450917"/>
    </source>
</evidence>
<evidence type="ECO:0000313" key="1">
    <source>
        <dbReference type="EMBL" id="MUG73581.1"/>
    </source>
</evidence>
<comment type="caution">
    <text evidence="1">The sequence shown here is derived from an EMBL/GenBank/DDBJ whole genome shotgun (WGS) entry which is preliminary data.</text>
</comment>
<gene>
    <name evidence="1" type="ORF">GNP93_23435</name>
</gene>